<protein>
    <submittedName>
        <fullName evidence="1">Exostosin-1</fullName>
    </submittedName>
</protein>
<keyword evidence="2" id="KW-1185">Reference proteome</keyword>
<gene>
    <name evidence="1" type="primary">EXT1</name>
    <name evidence="1" type="ORF">L345_04523</name>
</gene>
<reference evidence="1 2" key="1">
    <citation type="journal article" date="2013" name="Proc. Natl. Acad. Sci. U.S.A.">
        <title>The king cobra genome reveals dynamic gene evolution and adaptation in the snake venom system.</title>
        <authorList>
            <person name="Vonk F.J."/>
            <person name="Casewell N.R."/>
            <person name="Henkel C.V."/>
            <person name="Heimberg A.M."/>
            <person name="Jansen H.J."/>
            <person name="McCleary R.J."/>
            <person name="Kerkkamp H.M."/>
            <person name="Vos R.A."/>
            <person name="Guerreiro I."/>
            <person name="Calvete J.J."/>
            <person name="Wuster W."/>
            <person name="Woods A.E."/>
            <person name="Logan J.M."/>
            <person name="Harrison R.A."/>
            <person name="Castoe T.A."/>
            <person name="de Koning A.P."/>
            <person name="Pollock D.D."/>
            <person name="Yandell M."/>
            <person name="Calderon D."/>
            <person name="Renjifo C."/>
            <person name="Currier R.B."/>
            <person name="Salgado D."/>
            <person name="Pla D."/>
            <person name="Sanz L."/>
            <person name="Hyder A.S."/>
            <person name="Ribeiro J.M."/>
            <person name="Arntzen J.W."/>
            <person name="van den Thillart G.E."/>
            <person name="Boetzer M."/>
            <person name="Pirovano W."/>
            <person name="Dirks R.P."/>
            <person name="Spaink H.P."/>
            <person name="Duboule D."/>
            <person name="McGlinn E."/>
            <person name="Kini R.M."/>
            <person name="Richardson M.K."/>
        </authorList>
    </citation>
    <scope>NUCLEOTIDE SEQUENCE</scope>
    <source>
        <tissue evidence="1">Blood</tissue>
    </source>
</reference>
<dbReference type="AlphaFoldDB" id="V8P716"/>
<name>V8P716_OPHHA</name>
<evidence type="ECO:0000313" key="2">
    <source>
        <dbReference type="Proteomes" id="UP000018936"/>
    </source>
</evidence>
<organism evidence="1 2">
    <name type="scientific">Ophiophagus hannah</name>
    <name type="common">King cobra</name>
    <name type="synonym">Naja hannah</name>
    <dbReference type="NCBI Taxonomy" id="8665"/>
    <lineage>
        <taxon>Eukaryota</taxon>
        <taxon>Metazoa</taxon>
        <taxon>Chordata</taxon>
        <taxon>Craniata</taxon>
        <taxon>Vertebrata</taxon>
        <taxon>Euteleostomi</taxon>
        <taxon>Lepidosauria</taxon>
        <taxon>Squamata</taxon>
        <taxon>Bifurcata</taxon>
        <taxon>Unidentata</taxon>
        <taxon>Episquamata</taxon>
        <taxon>Toxicofera</taxon>
        <taxon>Serpentes</taxon>
        <taxon>Colubroidea</taxon>
        <taxon>Elapidae</taxon>
        <taxon>Elapinae</taxon>
        <taxon>Ophiophagus</taxon>
    </lineage>
</organism>
<sequence length="269" mass="29466">MLHNATFCLVPRGRRLGSFRFLEALQARSPDLTCRVLKCAPEDLPGNSERLACGASASKNGTHKGCMWLSLAPFLLQRSAPATTGAPNTSDIKLAMPTPGPQARDLIRIGTPNPWGYGLVPVHDLLGTGASGGEWRHHCLSSEWDNSQPPSHCRLLTPANFPQATLCEATCPLRQFTMSEILLFPQAKCQRRMEPPPPPFLSPSLSLPPSSIHDANMLAHIYMERISGCTWRGEDVWICPPRECASFTPPPPPVCLACWSSIRELKGPR</sequence>
<evidence type="ECO:0000313" key="1">
    <source>
        <dbReference type="EMBL" id="ETE69672.1"/>
    </source>
</evidence>
<dbReference type="EMBL" id="AZIM01000715">
    <property type="protein sequence ID" value="ETE69672.1"/>
    <property type="molecule type" value="Genomic_DNA"/>
</dbReference>
<comment type="caution">
    <text evidence="1">The sequence shown here is derived from an EMBL/GenBank/DDBJ whole genome shotgun (WGS) entry which is preliminary data.</text>
</comment>
<dbReference type="Proteomes" id="UP000018936">
    <property type="component" value="Unassembled WGS sequence"/>
</dbReference>
<proteinExistence type="predicted"/>
<feature type="non-terminal residue" evidence="1">
    <location>
        <position position="1"/>
    </location>
</feature>
<accession>V8P716</accession>